<gene>
    <name evidence="2" type="ORF">DKE52_007675</name>
</gene>
<dbReference type="Proteomes" id="UP000254410">
    <property type="component" value="Chromosome"/>
</dbReference>
<reference evidence="2 3" key="2">
    <citation type="submission" date="2018-12" db="EMBL/GenBank/DDBJ databases">
        <title>Molecular Epidemiology of Emerging Carbapenem-Resistance in Acinetobacter nosocomialis and Acinetobacter pittii in Taiwan, 2010-2014.</title>
        <authorList>
            <person name="Huang W.-C."/>
            <person name="Wang H.-Y."/>
            <person name="Lai J.-F."/>
            <person name="Lauderdale T.-L."/>
            <person name="Sytwu H.-K."/>
        </authorList>
    </citation>
    <scope>NUCLEOTIDE SEQUENCE [LARGE SCALE GENOMIC DNA]</scope>
    <source>
        <strain evidence="2 3">2014S06-099</strain>
    </source>
</reference>
<reference evidence="2 3" key="1">
    <citation type="submission" date="2018-11" db="EMBL/GenBank/DDBJ databases">
        <authorList>
            <person name="Kuo S.-C."/>
            <person name="Chen F.-J."/>
            <person name="Liao Y.-C."/>
        </authorList>
    </citation>
    <scope>NUCLEOTIDE SEQUENCE [LARGE SCALE GENOMIC DNA]</scope>
    <source>
        <strain evidence="2 3">2014S06-099</strain>
    </source>
</reference>
<organism evidence="2 3">
    <name type="scientific">Acinetobacter pittii</name>
    <name type="common">Acinetobacter genomosp. 3</name>
    <dbReference type="NCBI Taxonomy" id="48296"/>
    <lineage>
        <taxon>Bacteria</taxon>
        <taxon>Pseudomonadati</taxon>
        <taxon>Pseudomonadota</taxon>
        <taxon>Gammaproteobacteria</taxon>
        <taxon>Moraxellales</taxon>
        <taxon>Moraxellaceae</taxon>
        <taxon>Acinetobacter</taxon>
        <taxon>Acinetobacter calcoaceticus/baumannii complex</taxon>
    </lineage>
</organism>
<evidence type="ECO:0000313" key="3">
    <source>
        <dbReference type="Proteomes" id="UP000254410"/>
    </source>
</evidence>
<dbReference type="PROSITE" id="PS51257">
    <property type="entry name" value="PROKAR_LIPOPROTEIN"/>
    <property type="match status" value="1"/>
</dbReference>
<name>A0A3G6YJT7_ACIPI</name>
<protein>
    <recommendedName>
        <fullName evidence="4">Lipoprotein</fullName>
    </recommendedName>
</protein>
<sequence>MKTFLVISLLGFGLIGCASSPYNSQENYLNKPPIVPENKAFNSFKTPEHGIFTDRDVYNINISENSNLNFRYEVPFNENKILTKKGRAKVASHLC</sequence>
<evidence type="ECO:0008006" key="4">
    <source>
        <dbReference type="Google" id="ProtNLM"/>
    </source>
</evidence>
<feature type="signal peptide" evidence="1">
    <location>
        <begin position="1"/>
        <end position="24"/>
    </location>
</feature>
<evidence type="ECO:0000313" key="2">
    <source>
        <dbReference type="EMBL" id="AZC00420.1"/>
    </source>
</evidence>
<accession>A0A3G6YJT7</accession>
<dbReference type="AlphaFoldDB" id="A0A3G6YJT7"/>
<keyword evidence="1" id="KW-0732">Signal</keyword>
<feature type="chain" id="PRO_5018665172" description="Lipoprotein" evidence="1">
    <location>
        <begin position="25"/>
        <end position="95"/>
    </location>
</feature>
<proteinExistence type="predicted"/>
<dbReference type="EMBL" id="CP033540">
    <property type="protein sequence ID" value="AZC00420.1"/>
    <property type="molecule type" value="Genomic_DNA"/>
</dbReference>
<evidence type="ECO:0000256" key="1">
    <source>
        <dbReference type="SAM" id="SignalP"/>
    </source>
</evidence>